<accession>A0AA49JZE2</accession>
<dbReference type="EMBL" id="CP130612">
    <property type="protein sequence ID" value="WKW11738.1"/>
    <property type="molecule type" value="Genomic_DNA"/>
</dbReference>
<evidence type="ECO:0000259" key="2">
    <source>
        <dbReference type="Pfam" id="PF22679"/>
    </source>
</evidence>
<dbReference type="Gene3D" id="3.40.50.300">
    <property type="entry name" value="P-loop containing nucleotide triphosphate hydrolases"/>
    <property type="match status" value="1"/>
</dbReference>
<dbReference type="PANTHER" id="PTHR42927:SF1">
    <property type="entry name" value="HELICASE SUPERFAMILY 1 AND 2 DOMAIN-CONTAINING PROTEIN"/>
    <property type="match status" value="1"/>
</dbReference>
<evidence type="ECO:0000256" key="1">
    <source>
        <dbReference type="SAM" id="MobiDB-lite"/>
    </source>
</evidence>
<feature type="domain" description="Restriction endonuclease type I HsdR second RecA-like helicase" evidence="2">
    <location>
        <begin position="31"/>
        <end position="90"/>
    </location>
</feature>
<dbReference type="KEGG" id="pspc:Strain318_001000"/>
<dbReference type="Pfam" id="PF22679">
    <property type="entry name" value="T1R_D3-like"/>
    <property type="match status" value="1"/>
</dbReference>
<accession>A0AA49JTQ2</accession>
<proteinExistence type="predicted"/>
<keyword evidence="5" id="KW-1185">Reference proteome</keyword>
<organism evidence="4 5">
    <name type="scientific">Pseudogemmatithrix spongiicola</name>
    <dbReference type="NCBI Taxonomy" id="3062599"/>
    <lineage>
        <taxon>Bacteria</taxon>
        <taxon>Pseudomonadati</taxon>
        <taxon>Gemmatimonadota</taxon>
        <taxon>Gemmatimonadia</taxon>
        <taxon>Gemmatimonadales</taxon>
        <taxon>Gemmatimonadaceae</taxon>
        <taxon>Pseudogemmatithrix</taxon>
    </lineage>
</organism>
<gene>
    <name evidence="3" type="ORF">Strain138_001000</name>
    <name evidence="4" type="ORF">Strain318_001000</name>
</gene>
<sequence length="405" mass="44959">MDEESGADPFTETSKELNPGLKGRDIREAFNTSAYQILLVANKFQTGFDQPLLCGMYVDKRLAGIQAVQTLSRLNRAYPGKNTTYVVDFANNAEDVLTAFKTYYETAELAATTDPNLVYDLRAKLDAAGHYDDHEIERVVELLLNPKAKQEQLAKALEPVADRILKRYAAARTDFEGATLKKNGDAAEKAKQTMDALLLFKGDMEAFIRLYTFLSQIFDYGNTAIEKRGMFYKHLVRLLDFGRERSGVDLSKVVLTHYHLKAGDKAPLAWKEGPTIPLDPLSEAGSGQVQDKEKALLSEIIEKVNDLFSGDLTDEDRIRFVHHVRDRLLESTDLQSQAANNSKAQFSASPDLTVALDHAVMGALDSYSAMSAQALNNPQTKQGLKKVLLDLAGLYEKLREKGTAA</sequence>
<dbReference type="InterPro" id="IPR055180">
    <property type="entry name" value="HsdR_RecA-like_helicase_dom_2"/>
</dbReference>
<dbReference type="PANTHER" id="PTHR42927">
    <property type="entry name" value="HELICASE SUPERFAMILY 1 AND 2 DOMAIN-CONTAINING PROTEIN"/>
    <property type="match status" value="1"/>
</dbReference>
<dbReference type="AlphaFoldDB" id="A0AA49JZE2"/>
<name>A0AA49JZE2_9BACT</name>
<dbReference type="Proteomes" id="UP001229955">
    <property type="component" value="Chromosome"/>
</dbReference>
<dbReference type="InterPro" id="IPR027417">
    <property type="entry name" value="P-loop_NTPase"/>
</dbReference>
<dbReference type="REBASE" id="742970">
    <property type="entry name" value="Gba138ORF1007P"/>
</dbReference>
<dbReference type="REBASE" id="742967">
    <property type="entry name" value="Gba318ORF1007P"/>
</dbReference>
<feature type="region of interest" description="Disordered" evidence="1">
    <location>
        <begin position="1"/>
        <end position="20"/>
    </location>
</feature>
<reference evidence="4" key="1">
    <citation type="submission" date="2023-07" db="EMBL/GenBank/DDBJ databases">
        <authorList>
            <person name="Haufschild T."/>
            <person name="Kallscheuer N."/>
            <person name="Hammer J."/>
            <person name="Kohn T."/>
            <person name="Kabuu M."/>
            <person name="Jogler M."/>
            <person name="Wohfarth N."/>
            <person name="Heuer A."/>
            <person name="Rohde M."/>
            <person name="van Teeseling M.C.F."/>
            <person name="Jogler C."/>
        </authorList>
    </citation>
    <scope>NUCLEOTIDE SEQUENCE</scope>
    <source>
        <strain evidence="3">Strain 138</strain>
        <strain evidence="4">Strain 318</strain>
    </source>
</reference>
<evidence type="ECO:0000313" key="5">
    <source>
        <dbReference type="Proteomes" id="UP001229955"/>
    </source>
</evidence>
<dbReference type="EMBL" id="CP130613">
    <property type="protein sequence ID" value="WKW14648.1"/>
    <property type="molecule type" value="Genomic_DNA"/>
</dbReference>
<protein>
    <recommendedName>
        <fullName evidence="2">Restriction endonuclease type I HsdR second RecA-like helicase domain-containing protein</fullName>
    </recommendedName>
</protein>
<evidence type="ECO:0000313" key="4">
    <source>
        <dbReference type="EMBL" id="WKW14648.1"/>
    </source>
</evidence>
<evidence type="ECO:0000313" key="3">
    <source>
        <dbReference type="EMBL" id="WKW11738.1"/>
    </source>
</evidence>